<name>A0AAV5F5S4_ELECO</name>
<evidence type="ECO:0000256" key="6">
    <source>
        <dbReference type="PROSITE-ProRule" id="PRU00282"/>
    </source>
</evidence>
<dbReference type="Pfam" id="PF00153">
    <property type="entry name" value="Mito_carr"/>
    <property type="match status" value="3"/>
</dbReference>
<evidence type="ECO:0000256" key="5">
    <source>
        <dbReference type="ARBA" id="ARBA00023136"/>
    </source>
</evidence>
<keyword evidence="3 6" id="KW-0812">Transmembrane</keyword>
<sequence length="345" mass="37373">MQTEARVGMAAATMDGGSAAAATAARRYTTQQQAQQQLQHHQPQLGTVPHLLAGGVAGAVSKTCTAPLARLTILFQVQGMHSDVATMRQISIWREASRIVYEEGFRAFWKGNLVTIAHRLPYSSISFYAYERYKTMLQMVPGLEKNGGFGADVGVRLLGGGLSGITAASMTYPLDLVRTRLAAQTNTAYYRGISHALYAICRDEGVRGLYKGLGATLLGVGPSIAVSFSVYETLRSHWQTERPCDSPVLISLACGSLSGIASSTFTFPLDLVRRRMQLEGAAGRARVYQTGPLFGTFGHIVRTEGFRGLYRGILPEYCKVVPGVGIVFMTYEMLKAILTGLESDD</sequence>
<proteinExistence type="inferred from homology"/>
<dbReference type="Gene3D" id="1.50.40.10">
    <property type="entry name" value="Mitochondrial carrier domain"/>
    <property type="match status" value="1"/>
</dbReference>
<feature type="repeat" description="Solcar" evidence="6">
    <location>
        <begin position="151"/>
        <end position="237"/>
    </location>
</feature>
<dbReference type="InterPro" id="IPR018108">
    <property type="entry name" value="MCP_transmembrane"/>
</dbReference>
<evidence type="ECO:0000313" key="9">
    <source>
        <dbReference type="Proteomes" id="UP001054889"/>
    </source>
</evidence>
<evidence type="ECO:0000256" key="2">
    <source>
        <dbReference type="ARBA" id="ARBA00022448"/>
    </source>
</evidence>
<evidence type="ECO:0000313" key="8">
    <source>
        <dbReference type="EMBL" id="GJN31003.1"/>
    </source>
</evidence>
<dbReference type="PRINTS" id="PR00926">
    <property type="entry name" value="MITOCARRIER"/>
</dbReference>
<keyword evidence="9" id="KW-1185">Reference proteome</keyword>
<gene>
    <name evidence="8" type="primary">gb19357</name>
    <name evidence="8" type="ORF">PR202_gb19357</name>
</gene>
<feature type="repeat" description="Solcar" evidence="6">
    <location>
        <begin position="246"/>
        <end position="337"/>
    </location>
</feature>
<evidence type="ECO:0000256" key="1">
    <source>
        <dbReference type="ARBA" id="ARBA00004141"/>
    </source>
</evidence>
<dbReference type="InterPro" id="IPR023395">
    <property type="entry name" value="MCP_dom_sf"/>
</dbReference>
<dbReference type="InterPro" id="IPR002067">
    <property type="entry name" value="MCP"/>
</dbReference>
<dbReference type="GO" id="GO:0015748">
    <property type="term" value="P:organophosphate ester transport"/>
    <property type="evidence" value="ECO:0007669"/>
    <property type="project" value="UniProtKB-ARBA"/>
</dbReference>
<organism evidence="8 9">
    <name type="scientific">Eleusine coracana subsp. coracana</name>
    <dbReference type="NCBI Taxonomy" id="191504"/>
    <lineage>
        <taxon>Eukaryota</taxon>
        <taxon>Viridiplantae</taxon>
        <taxon>Streptophyta</taxon>
        <taxon>Embryophyta</taxon>
        <taxon>Tracheophyta</taxon>
        <taxon>Spermatophyta</taxon>
        <taxon>Magnoliopsida</taxon>
        <taxon>Liliopsida</taxon>
        <taxon>Poales</taxon>
        <taxon>Poaceae</taxon>
        <taxon>PACMAD clade</taxon>
        <taxon>Chloridoideae</taxon>
        <taxon>Cynodonteae</taxon>
        <taxon>Eleusininae</taxon>
        <taxon>Eleusine</taxon>
    </lineage>
</organism>
<comment type="caution">
    <text evidence="8">The sequence shown here is derived from an EMBL/GenBank/DDBJ whole genome shotgun (WGS) entry which is preliminary data.</text>
</comment>
<dbReference type="GO" id="GO:0016020">
    <property type="term" value="C:membrane"/>
    <property type="evidence" value="ECO:0007669"/>
    <property type="project" value="UniProtKB-SubCell"/>
</dbReference>
<dbReference type="PROSITE" id="PS50920">
    <property type="entry name" value="SOLCAR"/>
    <property type="match status" value="3"/>
</dbReference>
<reference evidence="8" key="2">
    <citation type="submission" date="2021-12" db="EMBL/GenBank/DDBJ databases">
        <title>Resequencing data analysis of finger millet.</title>
        <authorList>
            <person name="Hatakeyama M."/>
            <person name="Aluri S."/>
            <person name="Balachadran M.T."/>
            <person name="Sivarajan S.R."/>
            <person name="Poveda L."/>
            <person name="Shimizu-Inatsugi R."/>
            <person name="Schlapbach R."/>
            <person name="Sreeman S.M."/>
            <person name="Shimizu K.K."/>
        </authorList>
    </citation>
    <scope>NUCLEOTIDE SEQUENCE</scope>
</reference>
<comment type="similarity">
    <text evidence="7">Belongs to the mitochondrial carrier (TC 2.A.29) family.</text>
</comment>
<feature type="repeat" description="Solcar" evidence="6">
    <location>
        <begin position="45"/>
        <end position="136"/>
    </location>
</feature>
<evidence type="ECO:0000256" key="3">
    <source>
        <dbReference type="ARBA" id="ARBA00022692"/>
    </source>
</evidence>
<reference evidence="8" key="1">
    <citation type="journal article" date="2018" name="DNA Res.">
        <title>Multiple hybrid de novo genome assembly of finger millet, an orphan allotetraploid crop.</title>
        <authorList>
            <person name="Hatakeyama M."/>
            <person name="Aluri S."/>
            <person name="Balachadran M.T."/>
            <person name="Sivarajan S.R."/>
            <person name="Patrignani A."/>
            <person name="Gruter S."/>
            <person name="Poveda L."/>
            <person name="Shimizu-Inatsugi R."/>
            <person name="Baeten J."/>
            <person name="Francoijs K.J."/>
            <person name="Nataraja K.N."/>
            <person name="Reddy Y.A.N."/>
            <person name="Phadnis S."/>
            <person name="Ravikumar R.L."/>
            <person name="Schlapbach R."/>
            <person name="Sreeman S.M."/>
            <person name="Shimizu K.K."/>
        </authorList>
    </citation>
    <scope>NUCLEOTIDE SEQUENCE</scope>
</reference>
<comment type="subcellular location">
    <subcellularLocation>
        <location evidence="1">Membrane</location>
        <topology evidence="1">Multi-pass membrane protein</topology>
    </subcellularLocation>
</comment>
<keyword evidence="4" id="KW-0677">Repeat</keyword>
<dbReference type="PANTHER" id="PTHR24089">
    <property type="entry name" value="SOLUTE CARRIER FAMILY 25"/>
    <property type="match status" value="1"/>
</dbReference>
<accession>A0AAV5F5S4</accession>
<dbReference type="GO" id="GO:0055085">
    <property type="term" value="P:transmembrane transport"/>
    <property type="evidence" value="ECO:0007669"/>
    <property type="project" value="InterPro"/>
</dbReference>
<dbReference type="EMBL" id="BQKI01000082">
    <property type="protein sequence ID" value="GJN31003.1"/>
    <property type="molecule type" value="Genomic_DNA"/>
</dbReference>
<dbReference type="GO" id="GO:0015711">
    <property type="term" value="P:organic anion transport"/>
    <property type="evidence" value="ECO:0007669"/>
    <property type="project" value="UniProtKB-ARBA"/>
</dbReference>
<evidence type="ECO:0000256" key="4">
    <source>
        <dbReference type="ARBA" id="ARBA00022737"/>
    </source>
</evidence>
<dbReference type="SUPFAM" id="SSF103506">
    <property type="entry name" value="Mitochondrial carrier"/>
    <property type="match status" value="1"/>
</dbReference>
<keyword evidence="2 7" id="KW-0813">Transport</keyword>
<dbReference type="Proteomes" id="UP001054889">
    <property type="component" value="Unassembled WGS sequence"/>
</dbReference>
<dbReference type="AlphaFoldDB" id="A0AAV5F5S4"/>
<evidence type="ECO:0000256" key="7">
    <source>
        <dbReference type="RuleBase" id="RU000488"/>
    </source>
</evidence>
<keyword evidence="5 6" id="KW-0472">Membrane</keyword>
<protein>
    <submittedName>
        <fullName evidence="8">Uncharacterized protein</fullName>
    </submittedName>
</protein>